<gene>
    <name evidence="8" type="primary">PFS2_1</name>
    <name evidence="8" type="ORF">V5O48_001316</name>
</gene>
<sequence length="635" mass="67446">MPKSQSQSQSPSPVPVLLPSSSLPTLSLGSSRQWVPTKHMNPPEPPPSDAPDPNPALLLDGKAIKKTRPRRTVDYNGGLGRWMLLRKMIPSPGYVPYMRPCLPAIIGLLPPKAYPENPSTSLCTKFVHTSTNKIRCPVNIVTWTPEGRRILTGSTSGEFTLWNGLTFNFETILQAHDTAICTFSFTHSGAYLASADKTGIIKYFEPNMNNLTAWQGSSSREAIRGISFSPDDRRFATASDDRTVRIWAFEESRVESVLDGHGWDVKCVQWHPSKGLIVSGSKDNQIKFWDPRSGTILSTLHNHKNTIQALAWSPNGNLVASASRDQTVRVFDIRAMKEYRILKGHKKEVCSVTWHPFHQILVSGGSEGAIIHWDLSTDDSSQPIPLADETTADPDNPASTIPNLSLLATPTPVSGPAATLSQAHDSNVWSLQYHPLGHLLVSASNDHTTRFWSRERPGEGGGGGIGAGGEKPADGEWGGEDEEDMMVPGFGGGGGWKEEDVPASGAFGGPNDSYTTQNEYGRPGGGGFSQPDSGYRGGGGGSGGDEFSIPGFGDGAGGGGGGGGGGQEHDAGRHSNHNDSDEWGRGGGGNYGGSGRGYRDSGHNRDSGYGGGGYGGGGGGGGRSGRWGGRRGNRY</sequence>
<dbReference type="Pfam" id="PF00400">
    <property type="entry name" value="WD40"/>
    <property type="match status" value="6"/>
</dbReference>
<feature type="repeat" description="WD" evidence="5">
    <location>
        <begin position="421"/>
        <end position="453"/>
    </location>
</feature>
<comment type="function">
    <text evidence="3">Required for 3'-end cleavage and polyadenylation of pre-mRNAs. Also involved in chromosome segregation where it has a role in chromosome attachment to the mitotic spindle.</text>
</comment>
<dbReference type="PANTHER" id="PTHR22836:SF0">
    <property type="entry name" value="PRE-MRNA 3' END PROCESSING PROTEIN WDR33"/>
    <property type="match status" value="1"/>
</dbReference>
<evidence type="ECO:0000256" key="2">
    <source>
        <dbReference type="ARBA" id="ARBA00022737"/>
    </source>
</evidence>
<evidence type="ECO:0000313" key="9">
    <source>
        <dbReference type="Proteomes" id="UP001465976"/>
    </source>
</evidence>
<comment type="subcellular location">
    <subcellularLocation>
        <location evidence="6">Nucleus</location>
    </subcellularLocation>
</comment>
<feature type="compositionally biased region" description="Gly residues" evidence="7">
    <location>
        <begin position="535"/>
        <end position="544"/>
    </location>
</feature>
<evidence type="ECO:0000256" key="4">
    <source>
        <dbReference type="ARBA" id="ARBA00026154"/>
    </source>
</evidence>
<feature type="compositionally biased region" description="Basic and acidic residues" evidence="7">
    <location>
        <begin position="597"/>
        <end position="606"/>
    </location>
</feature>
<name>A0ABR3FYP1_9AGAR</name>
<feature type="compositionally biased region" description="Low complexity" evidence="7">
    <location>
        <begin position="1"/>
        <end position="31"/>
    </location>
</feature>
<keyword evidence="6" id="KW-0539">Nucleus</keyword>
<feature type="compositionally biased region" description="Basic and acidic residues" evidence="7">
    <location>
        <begin position="567"/>
        <end position="584"/>
    </location>
</feature>
<evidence type="ECO:0000256" key="6">
    <source>
        <dbReference type="RuleBase" id="RU369034"/>
    </source>
</evidence>
<evidence type="ECO:0000256" key="1">
    <source>
        <dbReference type="ARBA" id="ARBA00022574"/>
    </source>
</evidence>
<dbReference type="InterPro" id="IPR045245">
    <property type="entry name" value="Pfs2-like"/>
</dbReference>
<dbReference type="InterPro" id="IPR036322">
    <property type="entry name" value="WD40_repeat_dom_sf"/>
</dbReference>
<dbReference type="PROSITE" id="PS50082">
    <property type="entry name" value="WD_REPEATS_2"/>
    <property type="match status" value="5"/>
</dbReference>
<feature type="region of interest" description="Disordered" evidence="7">
    <location>
        <begin position="455"/>
        <end position="635"/>
    </location>
</feature>
<dbReference type="InterPro" id="IPR015943">
    <property type="entry name" value="WD40/YVTN_repeat-like_dom_sf"/>
</dbReference>
<feature type="repeat" description="WD" evidence="5">
    <location>
        <begin position="342"/>
        <end position="383"/>
    </location>
</feature>
<feature type="region of interest" description="Disordered" evidence="7">
    <location>
        <begin position="381"/>
        <end position="403"/>
    </location>
</feature>
<feature type="region of interest" description="Disordered" evidence="7">
    <location>
        <begin position="1"/>
        <end position="56"/>
    </location>
</feature>
<feature type="compositionally biased region" description="Gly residues" evidence="7">
    <location>
        <begin position="459"/>
        <end position="469"/>
    </location>
</feature>
<dbReference type="InterPro" id="IPR020472">
    <property type="entry name" value="WD40_PAC1"/>
</dbReference>
<feature type="repeat" description="WD" evidence="5">
    <location>
        <begin position="258"/>
        <end position="299"/>
    </location>
</feature>
<dbReference type="Proteomes" id="UP001465976">
    <property type="component" value="Unassembled WGS sequence"/>
</dbReference>
<dbReference type="PROSITE" id="PS50294">
    <property type="entry name" value="WD_REPEATS_REGION"/>
    <property type="match status" value="5"/>
</dbReference>
<feature type="compositionally biased region" description="Pro residues" evidence="7">
    <location>
        <begin position="42"/>
        <end position="54"/>
    </location>
</feature>
<feature type="repeat" description="WD" evidence="5">
    <location>
        <begin position="300"/>
        <end position="341"/>
    </location>
</feature>
<dbReference type="CDD" id="cd00200">
    <property type="entry name" value="WD40"/>
    <property type="match status" value="1"/>
</dbReference>
<dbReference type="SUPFAM" id="SSF50978">
    <property type="entry name" value="WD40 repeat-like"/>
    <property type="match status" value="1"/>
</dbReference>
<evidence type="ECO:0000313" key="8">
    <source>
        <dbReference type="EMBL" id="KAL0580675.1"/>
    </source>
</evidence>
<proteinExistence type="predicted"/>
<protein>
    <recommendedName>
        <fullName evidence="4 6">Polyadenylation factor subunit 2</fullName>
    </recommendedName>
</protein>
<dbReference type="Gene3D" id="2.130.10.10">
    <property type="entry name" value="YVTN repeat-like/Quinoprotein amine dehydrogenase"/>
    <property type="match status" value="2"/>
</dbReference>
<keyword evidence="1 5" id="KW-0853">WD repeat</keyword>
<dbReference type="PRINTS" id="PR00320">
    <property type="entry name" value="GPROTEINBRPT"/>
</dbReference>
<organism evidence="8 9">
    <name type="scientific">Marasmius crinis-equi</name>
    <dbReference type="NCBI Taxonomy" id="585013"/>
    <lineage>
        <taxon>Eukaryota</taxon>
        <taxon>Fungi</taxon>
        <taxon>Dikarya</taxon>
        <taxon>Basidiomycota</taxon>
        <taxon>Agaricomycotina</taxon>
        <taxon>Agaricomycetes</taxon>
        <taxon>Agaricomycetidae</taxon>
        <taxon>Agaricales</taxon>
        <taxon>Marasmiineae</taxon>
        <taxon>Marasmiaceae</taxon>
        <taxon>Marasmius</taxon>
    </lineage>
</organism>
<dbReference type="SMART" id="SM00320">
    <property type="entry name" value="WD40"/>
    <property type="match status" value="7"/>
</dbReference>
<dbReference type="EMBL" id="JBAHYK010000025">
    <property type="protein sequence ID" value="KAL0580675.1"/>
    <property type="molecule type" value="Genomic_DNA"/>
</dbReference>
<feature type="compositionally biased region" description="Gly residues" evidence="7">
    <location>
        <begin position="608"/>
        <end position="627"/>
    </location>
</feature>
<keyword evidence="2" id="KW-0677">Repeat</keyword>
<keyword evidence="9" id="KW-1185">Reference proteome</keyword>
<evidence type="ECO:0000256" key="3">
    <source>
        <dbReference type="ARBA" id="ARBA00025498"/>
    </source>
</evidence>
<dbReference type="InterPro" id="IPR001680">
    <property type="entry name" value="WD40_rpt"/>
</dbReference>
<feature type="compositionally biased region" description="Gly residues" evidence="7">
    <location>
        <begin position="585"/>
        <end position="596"/>
    </location>
</feature>
<evidence type="ECO:0000256" key="7">
    <source>
        <dbReference type="SAM" id="MobiDB-lite"/>
    </source>
</evidence>
<evidence type="ECO:0000256" key="5">
    <source>
        <dbReference type="PROSITE-ProRule" id="PRU00221"/>
    </source>
</evidence>
<comment type="caution">
    <text evidence="8">The sequence shown here is derived from an EMBL/GenBank/DDBJ whole genome shotgun (WGS) entry which is preliminary data.</text>
</comment>
<feature type="compositionally biased region" description="Gly residues" evidence="7">
    <location>
        <begin position="552"/>
        <end position="566"/>
    </location>
</feature>
<accession>A0ABR3FYP1</accession>
<feature type="repeat" description="WD" evidence="5">
    <location>
        <begin position="216"/>
        <end position="257"/>
    </location>
</feature>
<dbReference type="PANTHER" id="PTHR22836">
    <property type="entry name" value="WD40 REPEAT PROTEIN"/>
    <property type="match status" value="1"/>
</dbReference>
<reference evidence="8 9" key="1">
    <citation type="submission" date="2024-02" db="EMBL/GenBank/DDBJ databases">
        <title>A draft genome for the cacao thread blight pathogen Marasmius crinis-equi.</title>
        <authorList>
            <person name="Cohen S.P."/>
            <person name="Baruah I.K."/>
            <person name="Amoako-Attah I."/>
            <person name="Bukari Y."/>
            <person name="Meinhardt L.W."/>
            <person name="Bailey B.A."/>
        </authorList>
    </citation>
    <scope>NUCLEOTIDE SEQUENCE [LARGE SCALE GENOMIC DNA]</scope>
    <source>
        <strain evidence="8 9">GH-76</strain>
    </source>
</reference>
<keyword evidence="6" id="KW-0507">mRNA processing</keyword>